<dbReference type="InterPro" id="IPR036291">
    <property type="entry name" value="NAD(P)-bd_dom_sf"/>
</dbReference>
<proteinExistence type="predicted"/>
<dbReference type="InterPro" id="IPR051606">
    <property type="entry name" value="Polyketide_Oxido-like"/>
</dbReference>
<dbReference type="SUPFAM" id="SSF51735">
    <property type="entry name" value="NAD(P)-binding Rossmann-fold domains"/>
    <property type="match status" value="1"/>
</dbReference>
<gene>
    <name evidence="2" type="ORF">SAMN05660909_01150</name>
</gene>
<evidence type="ECO:0000313" key="2">
    <source>
        <dbReference type="EMBL" id="SEA21348.1"/>
    </source>
</evidence>
<dbReference type="PANTHER" id="PTHR43355:SF2">
    <property type="entry name" value="FLAVIN REDUCTASE (NADPH)"/>
    <property type="match status" value="1"/>
</dbReference>
<dbReference type="AlphaFoldDB" id="A0A1H3ZCW8"/>
<organism evidence="2 3">
    <name type="scientific">Chitinophaga terrae</name>
    <name type="common">ex Kim and Jung 2007</name>
    <dbReference type="NCBI Taxonomy" id="408074"/>
    <lineage>
        <taxon>Bacteria</taxon>
        <taxon>Pseudomonadati</taxon>
        <taxon>Bacteroidota</taxon>
        <taxon>Chitinophagia</taxon>
        <taxon>Chitinophagales</taxon>
        <taxon>Chitinophagaceae</taxon>
        <taxon>Chitinophaga</taxon>
    </lineage>
</organism>
<name>A0A1H3ZCW8_9BACT</name>
<keyword evidence="3" id="KW-1185">Reference proteome</keyword>
<evidence type="ECO:0000313" key="3">
    <source>
        <dbReference type="Proteomes" id="UP000199656"/>
    </source>
</evidence>
<reference evidence="3" key="1">
    <citation type="submission" date="2016-10" db="EMBL/GenBank/DDBJ databases">
        <authorList>
            <person name="Varghese N."/>
            <person name="Submissions S."/>
        </authorList>
    </citation>
    <scope>NUCLEOTIDE SEQUENCE [LARGE SCALE GENOMIC DNA]</scope>
    <source>
        <strain evidence="3">DSM 23920</strain>
    </source>
</reference>
<dbReference type="PANTHER" id="PTHR43355">
    <property type="entry name" value="FLAVIN REDUCTASE (NADPH)"/>
    <property type="match status" value="1"/>
</dbReference>
<dbReference type="Proteomes" id="UP000199656">
    <property type="component" value="Unassembled WGS sequence"/>
</dbReference>
<dbReference type="CDD" id="cd05244">
    <property type="entry name" value="BVR-B_like_SDR_a"/>
    <property type="match status" value="1"/>
</dbReference>
<dbReference type="EMBL" id="FNRL01000004">
    <property type="protein sequence ID" value="SEA21348.1"/>
    <property type="molecule type" value="Genomic_DNA"/>
</dbReference>
<dbReference type="RefSeq" id="WP_089759583.1">
    <property type="nucleotide sequence ID" value="NZ_BKAT01000005.1"/>
</dbReference>
<dbReference type="STRING" id="408074.SAMN05660909_01150"/>
<feature type="domain" description="NAD(P)-binding" evidence="1">
    <location>
        <begin position="8"/>
        <end position="202"/>
    </location>
</feature>
<dbReference type="GO" id="GO:0042602">
    <property type="term" value="F:riboflavin reductase (NADPH) activity"/>
    <property type="evidence" value="ECO:0007669"/>
    <property type="project" value="TreeGrafter"/>
</dbReference>
<protein>
    <submittedName>
        <fullName evidence="2">Putative NADH-flavin reductase</fullName>
    </submittedName>
</protein>
<dbReference type="InterPro" id="IPR016040">
    <property type="entry name" value="NAD(P)-bd_dom"/>
</dbReference>
<dbReference type="Pfam" id="PF13460">
    <property type="entry name" value="NAD_binding_10"/>
    <property type="match status" value="1"/>
</dbReference>
<dbReference type="OrthoDB" id="9785372at2"/>
<dbReference type="Gene3D" id="3.40.50.720">
    <property type="entry name" value="NAD(P)-binding Rossmann-like Domain"/>
    <property type="match status" value="1"/>
</dbReference>
<evidence type="ECO:0000259" key="1">
    <source>
        <dbReference type="Pfam" id="PF13460"/>
    </source>
</evidence>
<accession>A0A1H3ZCW8</accession>
<dbReference type="GO" id="GO:0004074">
    <property type="term" value="F:biliverdin reductase [NAD(P)H] activity"/>
    <property type="evidence" value="ECO:0007669"/>
    <property type="project" value="TreeGrafter"/>
</dbReference>
<sequence>MKRIIIFGATGGTGLELLKQALQQGFEVTAYVRDPSKLPVTNPHLTVVKGDILDAGAVQNALKGQDAVFCTLGAPANKTGVIRSQGSLNIIKGMQANGIKRLICQTSLGYGDGKAALKQTSFIFKNIIVPFLLKKAFEDHAIQEEHIKHSGLEWTIIRPGNLTDGALTGSYQHGEELHKKKIAVKVSRADVAHFMLQELHNPGYLYRTPGISY</sequence>